<keyword evidence="2" id="KW-1185">Reference proteome</keyword>
<dbReference type="AlphaFoldDB" id="A0A7E5VKD1"/>
<evidence type="ECO:0000256" key="1">
    <source>
        <dbReference type="SAM" id="SignalP"/>
    </source>
</evidence>
<dbReference type="KEGG" id="tnl:113494563"/>
<dbReference type="InParanoid" id="A0A7E5VKD1"/>
<dbReference type="OrthoDB" id="7442613at2759"/>
<keyword evidence="1" id="KW-0732">Signal</keyword>
<sequence length="399" mass="46214">MSYQKYLVAVFALFPLTDAVKVNMQGSLSFGKEVMDTLTRYIGTNYALPVSGRRSMSYSKETDVLYIIIKSTYLCRDLQFCDGILEKFLNDYVMYLTKSIESIFEEILSQREVNDEESQVVKQLIFEEELKKCLREIRKLLRTINLKSTQESGPYLWIEVIKKISLMFQTAAIMFAVDRLEGTETDIDVVTKKLTQKFVIATVTVESKYEVKLCSEYEICSKSYECTKSLNILLSSFKDMEDEKVKNFIRYVSEAFLDTKFYNQLSEVTANEMQIILNDMAYSDNVPAKEVLLTIQKTIEERLNSITTKTYTANGRDVELVHVILSDMDHLYSKRKVDPFHSFLSNFFEWSRSGAKLGTHVRTLLTDIEDQLNELSDDLFLKLVNEVKTFLEITVDPEK</sequence>
<feature type="signal peptide" evidence="1">
    <location>
        <begin position="1"/>
        <end position="19"/>
    </location>
</feature>
<evidence type="ECO:0000313" key="3">
    <source>
        <dbReference type="RefSeq" id="XP_026728755.1"/>
    </source>
</evidence>
<dbReference type="GeneID" id="113494563"/>
<organism evidence="2 3">
    <name type="scientific">Trichoplusia ni</name>
    <name type="common">Cabbage looper</name>
    <dbReference type="NCBI Taxonomy" id="7111"/>
    <lineage>
        <taxon>Eukaryota</taxon>
        <taxon>Metazoa</taxon>
        <taxon>Ecdysozoa</taxon>
        <taxon>Arthropoda</taxon>
        <taxon>Hexapoda</taxon>
        <taxon>Insecta</taxon>
        <taxon>Pterygota</taxon>
        <taxon>Neoptera</taxon>
        <taxon>Endopterygota</taxon>
        <taxon>Lepidoptera</taxon>
        <taxon>Glossata</taxon>
        <taxon>Ditrysia</taxon>
        <taxon>Noctuoidea</taxon>
        <taxon>Noctuidae</taxon>
        <taxon>Plusiinae</taxon>
        <taxon>Trichoplusia</taxon>
    </lineage>
</organism>
<feature type="chain" id="PRO_5028875123" evidence="1">
    <location>
        <begin position="20"/>
        <end position="399"/>
    </location>
</feature>
<protein>
    <submittedName>
        <fullName evidence="3">Uncharacterized protein LOC113494563</fullName>
    </submittedName>
</protein>
<dbReference type="Proteomes" id="UP000322000">
    <property type="component" value="Chromosome 5"/>
</dbReference>
<reference evidence="3" key="1">
    <citation type="submission" date="2025-08" db="UniProtKB">
        <authorList>
            <consortium name="RefSeq"/>
        </authorList>
    </citation>
    <scope>IDENTIFICATION</scope>
</reference>
<accession>A0A7E5VKD1</accession>
<proteinExistence type="predicted"/>
<gene>
    <name evidence="3" type="primary">LOC113494563</name>
</gene>
<dbReference type="RefSeq" id="XP_026728755.1">
    <property type="nucleotide sequence ID" value="XM_026872954.1"/>
</dbReference>
<evidence type="ECO:0000313" key="2">
    <source>
        <dbReference type="Proteomes" id="UP000322000"/>
    </source>
</evidence>
<name>A0A7E5VKD1_TRINI</name>